<feature type="active site" evidence="3">
    <location>
        <position position="393"/>
    </location>
</feature>
<comment type="caution">
    <text evidence="6">The sequence shown here is derived from an EMBL/GenBank/DDBJ whole genome shotgun (WGS) entry which is preliminary data.</text>
</comment>
<dbReference type="GO" id="GO:0006508">
    <property type="term" value="P:proteolysis"/>
    <property type="evidence" value="ECO:0007669"/>
    <property type="project" value="UniProtKB-KW"/>
</dbReference>
<organism evidence="6 7">
    <name type="scientific">Physocladia obscura</name>
    <dbReference type="NCBI Taxonomy" id="109957"/>
    <lineage>
        <taxon>Eukaryota</taxon>
        <taxon>Fungi</taxon>
        <taxon>Fungi incertae sedis</taxon>
        <taxon>Chytridiomycota</taxon>
        <taxon>Chytridiomycota incertae sedis</taxon>
        <taxon>Chytridiomycetes</taxon>
        <taxon>Chytridiales</taxon>
        <taxon>Chytriomycetaceae</taxon>
        <taxon>Physocladia</taxon>
    </lineage>
</organism>
<dbReference type="PANTHER" id="PTHR47966:SF51">
    <property type="entry name" value="BETA-SITE APP-CLEAVING ENZYME, ISOFORM A-RELATED"/>
    <property type="match status" value="1"/>
</dbReference>
<dbReference type="PROSITE" id="PS00141">
    <property type="entry name" value="ASP_PROTEASE"/>
    <property type="match status" value="1"/>
</dbReference>
<dbReference type="Proteomes" id="UP001211907">
    <property type="component" value="Unassembled WGS sequence"/>
</dbReference>
<reference evidence="6" key="1">
    <citation type="submission" date="2020-05" db="EMBL/GenBank/DDBJ databases">
        <title>Phylogenomic resolution of chytrid fungi.</title>
        <authorList>
            <person name="Stajich J.E."/>
            <person name="Amses K."/>
            <person name="Simmons R."/>
            <person name="Seto K."/>
            <person name="Myers J."/>
            <person name="Bonds A."/>
            <person name="Quandt C.A."/>
            <person name="Barry K."/>
            <person name="Liu P."/>
            <person name="Grigoriev I."/>
            <person name="Longcore J.E."/>
            <person name="James T.Y."/>
        </authorList>
    </citation>
    <scope>NUCLEOTIDE SEQUENCE</scope>
    <source>
        <strain evidence="6">JEL0513</strain>
    </source>
</reference>
<accession>A0AAD5T874</accession>
<proteinExistence type="inferred from homology"/>
<dbReference type="SUPFAM" id="SSF50630">
    <property type="entry name" value="Acid proteases"/>
    <property type="match status" value="1"/>
</dbReference>
<keyword evidence="2 4" id="KW-0064">Aspartyl protease</keyword>
<feature type="active site" evidence="3">
    <location>
        <position position="181"/>
    </location>
</feature>
<dbReference type="InterPro" id="IPR033121">
    <property type="entry name" value="PEPTIDASE_A1"/>
</dbReference>
<dbReference type="InterPro" id="IPR021109">
    <property type="entry name" value="Peptidase_aspartic_dom_sf"/>
</dbReference>
<dbReference type="AlphaFoldDB" id="A0AAD5T874"/>
<keyword evidence="4" id="KW-0378">Hydrolase</keyword>
<evidence type="ECO:0000256" key="1">
    <source>
        <dbReference type="ARBA" id="ARBA00007447"/>
    </source>
</evidence>
<feature type="domain" description="Peptidase A1" evidence="5">
    <location>
        <begin position="163"/>
        <end position="514"/>
    </location>
</feature>
<dbReference type="InterPro" id="IPR001461">
    <property type="entry name" value="Aspartic_peptidase_A1"/>
</dbReference>
<keyword evidence="4" id="KW-0645">Protease</keyword>
<evidence type="ECO:0000313" key="7">
    <source>
        <dbReference type="Proteomes" id="UP001211907"/>
    </source>
</evidence>
<evidence type="ECO:0000313" key="6">
    <source>
        <dbReference type="EMBL" id="KAJ3133950.1"/>
    </source>
</evidence>
<evidence type="ECO:0000259" key="5">
    <source>
        <dbReference type="PROSITE" id="PS51767"/>
    </source>
</evidence>
<sequence length="586" mass="61117">MTTSVSALIATGTGIATTTSVFGLSVRRPILESDAALSSLVGFHAQSLAAKYSHLGVSLAAYSVLSGVETTGTVARKPKTSTTAYQSQTPTTSSASNGLSTFTTITIPQTSHTIISSTARKIPNDVASTSDETATLTLSTTKNVGIITASSSVEISNAAWSSFFTQISIGTPAQLFNVAIDTGSSALWVLSVGCNNCAGGKARFNASKSSTFTNGENDTAHYISGSVYGVKGSDVFSWANETLTKQAFLSVERIDDGIGMVLQGTGEGILGLTFQDGLDSLKRTAATHETASYSLATAGQLSNSIFSIWLNQSCNPHDGNNGTLGGSLVIGGADPNLYHGNFTFLPISPLPLINSTTGIILSKSYYWSLLPARVTVGNSVVIAAPKQTVAIVDSGSTFLAMDANSLSVLVTALGGGNISRFRYDLENGVYEVDCGYAYTLPEIAFGIVEDENGDVASFALNNVDYVFNDGDSCAIGIVSLSYASDETAVWILGDLFLKKYYSLYDLANRQVGFALAADGITSGNGIPLTSAQLSAGRGLATTSIAATTGTFYNTAKYSGAARRRRNCLWGVWGGFIIVQTLFSGIL</sequence>
<name>A0AAD5T874_9FUNG</name>
<dbReference type="PANTHER" id="PTHR47966">
    <property type="entry name" value="BETA-SITE APP-CLEAVING ENZYME, ISOFORM A-RELATED"/>
    <property type="match status" value="1"/>
</dbReference>
<dbReference type="Gene3D" id="2.40.70.10">
    <property type="entry name" value="Acid Proteases"/>
    <property type="match status" value="2"/>
</dbReference>
<dbReference type="InterPro" id="IPR001969">
    <property type="entry name" value="Aspartic_peptidase_AS"/>
</dbReference>
<dbReference type="PROSITE" id="PS51767">
    <property type="entry name" value="PEPTIDASE_A1"/>
    <property type="match status" value="1"/>
</dbReference>
<dbReference type="CDD" id="cd05471">
    <property type="entry name" value="pepsin_like"/>
    <property type="match status" value="1"/>
</dbReference>
<evidence type="ECO:0000256" key="2">
    <source>
        <dbReference type="ARBA" id="ARBA00022750"/>
    </source>
</evidence>
<dbReference type="GO" id="GO:0004190">
    <property type="term" value="F:aspartic-type endopeptidase activity"/>
    <property type="evidence" value="ECO:0007669"/>
    <property type="project" value="UniProtKB-KW"/>
</dbReference>
<comment type="similarity">
    <text evidence="1 4">Belongs to the peptidase A1 family.</text>
</comment>
<dbReference type="PRINTS" id="PR00792">
    <property type="entry name" value="PEPSIN"/>
</dbReference>
<dbReference type="Pfam" id="PF00026">
    <property type="entry name" value="Asp"/>
    <property type="match status" value="1"/>
</dbReference>
<evidence type="ECO:0000256" key="4">
    <source>
        <dbReference type="RuleBase" id="RU000454"/>
    </source>
</evidence>
<dbReference type="InterPro" id="IPR034164">
    <property type="entry name" value="Pepsin-like_dom"/>
</dbReference>
<keyword evidence="7" id="KW-1185">Reference proteome</keyword>
<dbReference type="EMBL" id="JADGJH010000203">
    <property type="protein sequence ID" value="KAJ3133950.1"/>
    <property type="molecule type" value="Genomic_DNA"/>
</dbReference>
<evidence type="ECO:0000256" key="3">
    <source>
        <dbReference type="PIRSR" id="PIRSR601461-1"/>
    </source>
</evidence>
<gene>
    <name evidence="6" type="ORF">HK100_003981</name>
</gene>
<protein>
    <recommendedName>
        <fullName evidence="5">Peptidase A1 domain-containing protein</fullName>
    </recommendedName>
</protein>